<comment type="caution">
    <text evidence="1">The sequence shown here is derived from an EMBL/GenBank/DDBJ whole genome shotgun (WGS) entry which is preliminary data.</text>
</comment>
<dbReference type="RefSeq" id="WP_157078479.1">
    <property type="nucleotide sequence ID" value="NZ_LTAZ01000010.1"/>
</dbReference>
<sequence length="144" mass="16910">MTEPVYSSVDEFDDTTRSLLEDHLSEDETILLGIGCTKRQRWTPGYWGVPLRKLILTNQRIIDFKNSRFSTQFMAFSLEEMNAPVCEFLLRGNYLTVQGNDIERRYRVKGDTGREFAFAVRDQLKQQRQPSESFWRDTLGFGRK</sequence>
<name>A0A151ABK0_9EURY</name>
<evidence type="ECO:0000313" key="1">
    <source>
        <dbReference type="EMBL" id="KYH24999.1"/>
    </source>
</evidence>
<dbReference type="PATRIC" id="fig|1008153.3.peg.3043"/>
<reference evidence="1 2" key="1">
    <citation type="submission" date="2016-02" db="EMBL/GenBank/DDBJ databases">
        <title>Genome sequence of Halalkalicoccus paucihalophilus DSM 24557.</title>
        <authorList>
            <person name="Poehlein A."/>
            <person name="Daniel R."/>
        </authorList>
    </citation>
    <scope>NUCLEOTIDE SEQUENCE [LARGE SCALE GENOMIC DNA]</scope>
    <source>
        <strain evidence="1 2">DSM 24557</strain>
    </source>
</reference>
<dbReference type="EMBL" id="LTAZ01000010">
    <property type="protein sequence ID" value="KYH24999.1"/>
    <property type="molecule type" value="Genomic_DNA"/>
</dbReference>
<dbReference type="Proteomes" id="UP000075321">
    <property type="component" value="Unassembled WGS sequence"/>
</dbReference>
<evidence type="ECO:0008006" key="3">
    <source>
        <dbReference type="Google" id="ProtNLM"/>
    </source>
</evidence>
<dbReference type="AlphaFoldDB" id="A0A151ABK0"/>
<evidence type="ECO:0000313" key="2">
    <source>
        <dbReference type="Proteomes" id="UP000075321"/>
    </source>
</evidence>
<proteinExistence type="predicted"/>
<gene>
    <name evidence="1" type="ORF">HAPAU_29510</name>
</gene>
<organism evidence="1 2">
    <name type="scientific">Halalkalicoccus paucihalophilus</name>
    <dbReference type="NCBI Taxonomy" id="1008153"/>
    <lineage>
        <taxon>Archaea</taxon>
        <taxon>Methanobacteriati</taxon>
        <taxon>Methanobacteriota</taxon>
        <taxon>Stenosarchaea group</taxon>
        <taxon>Halobacteria</taxon>
        <taxon>Halobacteriales</taxon>
        <taxon>Halococcaceae</taxon>
        <taxon>Halalkalicoccus</taxon>
    </lineage>
</organism>
<protein>
    <recommendedName>
        <fullName evidence="3">YokE-like PH domain-containing protein</fullName>
    </recommendedName>
</protein>
<keyword evidence="2" id="KW-1185">Reference proteome</keyword>
<accession>A0A151ABK0</accession>